<evidence type="ECO:0000313" key="2">
    <source>
        <dbReference type="EMBL" id="KAF3118937.1"/>
    </source>
</evidence>
<organism evidence="2 3">
    <name type="scientific">Orbilia oligospora</name>
    <name type="common">Nematode-trapping fungus</name>
    <name type="synonym">Arthrobotrys oligospora</name>
    <dbReference type="NCBI Taxonomy" id="2813651"/>
    <lineage>
        <taxon>Eukaryota</taxon>
        <taxon>Fungi</taxon>
        <taxon>Dikarya</taxon>
        <taxon>Ascomycota</taxon>
        <taxon>Pezizomycotina</taxon>
        <taxon>Orbiliomycetes</taxon>
        <taxon>Orbiliales</taxon>
        <taxon>Orbiliaceae</taxon>
        <taxon>Orbilia</taxon>
    </lineage>
</organism>
<protein>
    <submittedName>
        <fullName evidence="2">Uncharacterized protein</fullName>
    </submittedName>
</protein>
<name>A0A7C8NLM8_ORBOL</name>
<accession>A0A7C8NLM8</accession>
<dbReference type="Proteomes" id="UP000480548">
    <property type="component" value="Unassembled WGS sequence"/>
</dbReference>
<dbReference type="EMBL" id="WIQZ01000198">
    <property type="protein sequence ID" value="KAF3118937.1"/>
    <property type="molecule type" value="Genomic_DNA"/>
</dbReference>
<evidence type="ECO:0000313" key="3">
    <source>
        <dbReference type="Proteomes" id="UP000480548"/>
    </source>
</evidence>
<feature type="compositionally biased region" description="Basic and acidic residues" evidence="1">
    <location>
        <begin position="1"/>
        <end position="24"/>
    </location>
</feature>
<sequence>MGKKVDREASKQDCADASDEEWKPRSGAGWMLHEDELVDLNSNAMHAKRNLAIASSRSESYIHSLIIRNWDFEDDGGSDGDEEDE</sequence>
<evidence type="ECO:0000256" key="1">
    <source>
        <dbReference type="SAM" id="MobiDB-lite"/>
    </source>
</evidence>
<reference evidence="2 3" key="1">
    <citation type="submission" date="2019-06" db="EMBL/GenBank/DDBJ databases">
        <authorList>
            <person name="Palmer J.M."/>
        </authorList>
    </citation>
    <scope>NUCLEOTIDE SEQUENCE [LARGE SCALE GENOMIC DNA]</scope>
    <source>
        <strain evidence="2 3">TWF703</strain>
    </source>
</reference>
<feature type="region of interest" description="Disordered" evidence="1">
    <location>
        <begin position="1"/>
        <end position="27"/>
    </location>
</feature>
<dbReference type="AlphaFoldDB" id="A0A7C8NLM8"/>
<gene>
    <name evidence="2" type="ORF">TWF703_003856</name>
</gene>
<proteinExistence type="predicted"/>
<comment type="caution">
    <text evidence="2">The sequence shown here is derived from an EMBL/GenBank/DDBJ whole genome shotgun (WGS) entry which is preliminary data.</text>
</comment>